<dbReference type="AlphaFoldDB" id="A0A1Y5Y962"/>
<evidence type="ECO:0000313" key="2">
    <source>
        <dbReference type="EMBL" id="SMD27363.1"/>
    </source>
</evidence>
<reference evidence="2 3" key="1">
    <citation type="submission" date="2017-04" db="EMBL/GenBank/DDBJ databases">
        <authorList>
            <person name="Afonso C.L."/>
            <person name="Miller P.J."/>
            <person name="Scott M.A."/>
            <person name="Spackman E."/>
            <person name="Goraichik I."/>
            <person name="Dimitrov K.M."/>
            <person name="Suarez D.L."/>
            <person name="Swayne D.E."/>
        </authorList>
    </citation>
    <scope>NUCLEOTIDE SEQUENCE [LARGE SCALE GENOMIC DNA]</scope>
    <source>
        <strain evidence="2 3">DSM 43828</strain>
    </source>
</reference>
<dbReference type="Proteomes" id="UP000192674">
    <property type="component" value="Unassembled WGS sequence"/>
</dbReference>
<feature type="region of interest" description="Disordered" evidence="1">
    <location>
        <begin position="316"/>
        <end position="348"/>
    </location>
</feature>
<evidence type="ECO:0000256" key="1">
    <source>
        <dbReference type="SAM" id="MobiDB-lite"/>
    </source>
</evidence>
<gene>
    <name evidence="2" type="ORF">SAMN05661093_10966</name>
</gene>
<dbReference type="SUPFAM" id="SSF46689">
    <property type="entry name" value="Homeodomain-like"/>
    <property type="match status" value="1"/>
</dbReference>
<sequence>MLLRLAYLGLTNTFTLLRLLPTTDRNKDIEILVLRHQIAVLQRQLGGARVRFSPADRALFAALLHRLPHRTLHRLCLLVRPDTILRWHRDLLRRRHAEMSRPKRPGRPRTIRSIRVLVLRLTKENPNWGYRRIHGELLVLGIKVAASTVWQILTDAGVDPAPERASSTWAQFLRSQADALLACDFLETVTLTGARMYVLQTAGLIYAGVSRFLLCKSFVDHWSCAGHGVESPRLALVGARIYLPEEQLTDPVRRAALDIPDTVTFRTKPELAQDILAEAIAEQTRSATAGVAGRGVESSLARAPVVECQPARRGDAVLLPPPRRELGAIPSLPPTGTSRTRPWRRTASWPEASARRFSTCRTRTPRRWCPRW</sequence>
<accession>A0A1Y5Y962</accession>
<dbReference type="InterPro" id="IPR009057">
    <property type="entry name" value="Homeodomain-like_sf"/>
</dbReference>
<evidence type="ECO:0000313" key="3">
    <source>
        <dbReference type="Proteomes" id="UP000192674"/>
    </source>
</evidence>
<keyword evidence="3" id="KW-1185">Reference proteome</keyword>
<name>A0A1Y5Y962_KIBAR</name>
<protein>
    <recommendedName>
        <fullName evidence="4">Integrase</fullName>
    </recommendedName>
</protein>
<evidence type="ECO:0008006" key="4">
    <source>
        <dbReference type="Google" id="ProtNLM"/>
    </source>
</evidence>
<organism evidence="2 3">
    <name type="scientific">Kibdelosporangium aridum</name>
    <dbReference type="NCBI Taxonomy" id="2030"/>
    <lineage>
        <taxon>Bacteria</taxon>
        <taxon>Bacillati</taxon>
        <taxon>Actinomycetota</taxon>
        <taxon>Actinomycetes</taxon>
        <taxon>Pseudonocardiales</taxon>
        <taxon>Pseudonocardiaceae</taxon>
        <taxon>Kibdelosporangium</taxon>
    </lineage>
</organism>
<dbReference type="EMBL" id="FWXV01000023">
    <property type="protein sequence ID" value="SMD27363.1"/>
    <property type="molecule type" value="Genomic_DNA"/>
</dbReference>
<proteinExistence type="predicted"/>